<accession>A0ACC2MGU4</accession>
<gene>
    <name evidence="1" type="ORF">MRB53_006667</name>
</gene>
<name>A0ACC2MGU4_PERAE</name>
<evidence type="ECO:0000313" key="1">
    <source>
        <dbReference type="EMBL" id="KAJ8644919.1"/>
    </source>
</evidence>
<evidence type="ECO:0000313" key="2">
    <source>
        <dbReference type="Proteomes" id="UP001234297"/>
    </source>
</evidence>
<comment type="caution">
    <text evidence="1">The sequence shown here is derived from an EMBL/GenBank/DDBJ whole genome shotgun (WGS) entry which is preliminary data.</text>
</comment>
<dbReference type="Proteomes" id="UP001234297">
    <property type="component" value="Chromosome 2"/>
</dbReference>
<reference evidence="1 2" key="1">
    <citation type="journal article" date="2022" name="Hortic Res">
        <title>A haplotype resolved chromosomal level avocado genome allows analysis of novel avocado genes.</title>
        <authorList>
            <person name="Nath O."/>
            <person name="Fletcher S.J."/>
            <person name="Hayward A."/>
            <person name="Shaw L.M."/>
            <person name="Masouleh A.K."/>
            <person name="Furtado A."/>
            <person name="Henry R.J."/>
            <person name="Mitter N."/>
        </authorList>
    </citation>
    <scope>NUCLEOTIDE SEQUENCE [LARGE SCALE GENOMIC DNA]</scope>
    <source>
        <strain evidence="2">cv. Hass</strain>
    </source>
</reference>
<sequence>MVVGETNRINIRFPPPVSHLNKKGYSFQSNIPPTAKIPEDLLEWPYSIVEQASTSCKSGEQCSVRNLDGQTQSQRCPKPQAAMLTKVYPQGYSTTRTPTSHQRCDVDWMLTKGVKWAGIKNTEHGEEAIRAGLDPTNESDAFEHTFKTMSRPLWLLQVTYFIDHMERSCDQVYLLIEREAEELHHCLWNYIRSAVTPKKVYVKRPAPKSLVKKKKRGKMGPTKANPTKLFIPIDEESQDKPRGPVHLESPVKPSYQSDEASMHGYVEALNIPFDDDPNLVPL</sequence>
<keyword evidence="2" id="KW-1185">Reference proteome</keyword>
<dbReference type="EMBL" id="CM056810">
    <property type="protein sequence ID" value="KAJ8644919.1"/>
    <property type="molecule type" value="Genomic_DNA"/>
</dbReference>
<organism evidence="1 2">
    <name type="scientific">Persea americana</name>
    <name type="common">Avocado</name>
    <dbReference type="NCBI Taxonomy" id="3435"/>
    <lineage>
        <taxon>Eukaryota</taxon>
        <taxon>Viridiplantae</taxon>
        <taxon>Streptophyta</taxon>
        <taxon>Embryophyta</taxon>
        <taxon>Tracheophyta</taxon>
        <taxon>Spermatophyta</taxon>
        <taxon>Magnoliopsida</taxon>
        <taxon>Magnoliidae</taxon>
        <taxon>Laurales</taxon>
        <taxon>Lauraceae</taxon>
        <taxon>Persea</taxon>
    </lineage>
</organism>
<protein>
    <submittedName>
        <fullName evidence="1">Uncharacterized protein</fullName>
    </submittedName>
</protein>
<proteinExistence type="predicted"/>